<proteinExistence type="predicted"/>
<reference evidence="3" key="1">
    <citation type="submission" date="2023-03" db="EMBL/GenBank/DDBJ databases">
        <authorList>
            <person name="Julca I."/>
        </authorList>
    </citation>
    <scope>NUCLEOTIDE SEQUENCE</scope>
</reference>
<keyword evidence="4" id="KW-1185">Reference proteome</keyword>
<accession>A0AAV1CBE2</accession>
<evidence type="ECO:0000256" key="2">
    <source>
        <dbReference type="SAM" id="MobiDB-lite"/>
    </source>
</evidence>
<dbReference type="PANTHER" id="PTHR33924">
    <property type="entry name" value="CATION-TRANSPORTING ATPASE"/>
    <property type="match status" value="1"/>
</dbReference>
<sequence length="532" mass="59294">MEDKCGVSDESSEMSRSEFKVLAGEKRARPEKEERSEFDPKRAKMRDLDAVFRSEETRNHMIFVAGAEKTAKEAVHPVNSAIDLNSNLHVNTSTSRGFGLDLNAEDNADNGIFDSDPCKDFGRAKSFDDSDCGSSIGPLEDKDPMKVWKEMKQNGFLSSSHGGVPMPKQHGRKSKIDGIKRKMELARKEQVDRFAKMAAPSGLLNDLNPGIINHVRNKKQVHSIIEALVKSEKNENLHSGIKQGDQIKRGTIEYSERTDLQITNRSDLGLHSFFREASSMAPFIDRMQTGGYSASVNNSISFRSQLTGVDNESFLVDRRGFGGTRAHLNLESEDDILALKLSSAMPSDNASSLSNEESANLTSVDSLSVKAASVASQWLELLHLDIKGRLAALRRSKKRVRAVIQTELPFLFSKEFPLTQEIPKPEDAACPPNSADAHRAKWKFLFDQMDKTLVEEEKQMESWLNQVREMQLHCEKGLSKYSSAYALQHPFENDNSLPKADSTERDLAVRAAAASIYSTCNFLLSNENLPCC</sequence>
<gene>
    <name evidence="3" type="ORF">OLC1_LOCUS3686</name>
</gene>
<dbReference type="Proteomes" id="UP001161247">
    <property type="component" value="Chromosome 1"/>
</dbReference>
<dbReference type="AlphaFoldDB" id="A0AAV1CBE2"/>
<protein>
    <submittedName>
        <fullName evidence="3">OLC1v1026977C2</fullName>
    </submittedName>
</protein>
<feature type="region of interest" description="Disordered" evidence="2">
    <location>
        <begin position="1"/>
        <end position="41"/>
    </location>
</feature>
<name>A0AAV1CBE2_OLDCO</name>
<feature type="coiled-coil region" evidence="1">
    <location>
        <begin position="446"/>
        <end position="473"/>
    </location>
</feature>
<evidence type="ECO:0000313" key="3">
    <source>
        <dbReference type="EMBL" id="CAI9091873.1"/>
    </source>
</evidence>
<evidence type="ECO:0000256" key="1">
    <source>
        <dbReference type="SAM" id="Coils"/>
    </source>
</evidence>
<dbReference type="EMBL" id="OX459118">
    <property type="protein sequence ID" value="CAI9091873.1"/>
    <property type="molecule type" value="Genomic_DNA"/>
</dbReference>
<evidence type="ECO:0000313" key="4">
    <source>
        <dbReference type="Proteomes" id="UP001161247"/>
    </source>
</evidence>
<keyword evidence="1" id="KW-0175">Coiled coil</keyword>
<organism evidence="3 4">
    <name type="scientific">Oldenlandia corymbosa var. corymbosa</name>
    <dbReference type="NCBI Taxonomy" id="529605"/>
    <lineage>
        <taxon>Eukaryota</taxon>
        <taxon>Viridiplantae</taxon>
        <taxon>Streptophyta</taxon>
        <taxon>Embryophyta</taxon>
        <taxon>Tracheophyta</taxon>
        <taxon>Spermatophyta</taxon>
        <taxon>Magnoliopsida</taxon>
        <taxon>eudicotyledons</taxon>
        <taxon>Gunneridae</taxon>
        <taxon>Pentapetalae</taxon>
        <taxon>asterids</taxon>
        <taxon>lamiids</taxon>
        <taxon>Gentianales</taxon>
        <taxon>Rubiaceae</taxon>
        <taxon>Rubioideae</taxon>
        <taxon>Spermacoceae</taxon>
        <taxon>Hedyotis-Oldenlandia complex</taxon>
        <taxon>Oldenlandia</taxon>
    </lineage>
</organism>
<dbReference type="PANTHER" id="PTHR33924:SF5">
    <property type="entry name" value="CATION-TRANSPORTING ATPASE"/>
    <property type="match status" value="1"/>
</dbReference>